<feature type="transmembrane region" description="Helical" evidence="6">
    <location>
        <begin position="478"/>
        <end position="498"/>
    </location>
</feature>
<feature type="transmembrane region" description="Helical" evidence="6">
    <location>
        <begin position="188"/>
        <end position="207"/>
    </location>
</feature>
<comment type="similarity">
    <text evidence="2 6">Belongs to the CTL (choline transporter-like) family.</text>
</comment>
<feature type="transmembrane region" description="Helical" evidence="6">
    <location>
        <begin position="39"/>
        <end position="57"/>
    </location>
</feature>
<feature type="transmembrane region" description="Helical" evidence="6">
    <location>
        <begin position="510"/>
        <end position="532"/>
    </location>
</feature>
<feature type="transmembrane region" description="Helical" evidence="6">
    <location>
        <begin position="158"/>
        <end position="181"/>
    </location>
</feature>
<evidence type="ECO:0000256" key="6">
    <source>
        <dbReference type="RuleBase" id="RU368066"/>
    </source>
</evidence>
<dbReference type="InterPro" id="IPR007603">
    <property type="entry name" value="Choline_transptr-like"/>
</dbReference>
<dbReference type="GO" id="GO:0022857">
    <property type="term" value="F:transmembrane transporter activity"/>
    <property type="evidence" value="ECO:0007669"/>
    <property type="project" value="UniProtKB-UniRule"/>
</dbReference>
<accession>A0A1I7WWW9</accession>
<evidence type="ECO:0000313" key="8">
    <source>
        <dbReference type="WBParaSite" id="Hba_09594"/>
    </source>
</evidence>
<dbReference type="AlphaFoldDB" id="A0A1I7WWW9"/>
<evidence type="ECO:0000256" key="4">
    <source>
        <dbReference type="ARBA" id="ARBA00022989"/>
    </source>
</evidence>
<feature type="transmembrane region" description="Helical" evidence="6">
    <location>
        <begin position="85"/>
        <end position="103"/>
    </location>
</feature>
<comment type="subcellular location">
    <subcellularLocation>
        <location evidence="6">Cell membrane</location>
        <topology evidence="6">Multi-pass membrane protein</topology>
    </subcellularLocation>
    <subcellularLocation>
        <location evidence="1">Membrane</location>
        <topology evidence="1">Multi-pass membrane protein</topology>
    </subcellularLocation>
</comment>
<dbReference type="Pfam" id="PF04515">
    <property type="entry name" value="Choline_transpo"/>
    <property type="match status" value="1"/>
</dbReference>
<keyword evidence="3 6" id="KW-0812">Transmembrane</keyword>
<feature type="transmembrane region" description="Helical" evidence="6">
    <location>
        <begin position="424"/>
        <end position="441"/>
    </location>
</feature>
<name>A0A1I7WWW9_HETBA</name>
<keyword evidence="7" id="KW-1185">Reference proteome</keyword>
<dbReference type="PANTHER" id="PTHR12385">
    <property type="entry name" value="CHOLINE TRANSPORTER-LIKE (SLC FAMILY 44)"/>
    <property type="match status" value="1"/>
</dbReference>
<evidence type="ECO:0000256" key="5">
    <source>
        <dbReference type="ARBA" id="ARBA00023136"/>
    </source>
</evidence>
<reference evidence="8" key="1">
    <citation type="submission" date="2016-11" db="UniProtKB">
        <authorList>
            <consortium name="WormBaseParasite"/>
        </authorList>
    </citation>
    <scope>IDENTIFICATION</scope>
</reference>
<feature type="transmembrane region" description="Helical" evidence="6">
    <location>
        <begin position="354"/>
        <end position="372"/>
    </location>
</feature>
<feature type="transmembrane region" description="Helical" evidence="6">
    <location>
        <begin position="544"/>
        <end position="565"/>
    </location>
</feature>
<sequence length="626" mass="71088">MCYLTSCCYEEESVNFGAVFNKRSLKTVLIIRRKILRDFRIFGSLSLIIVILYNAFYLIIQKIITALLGILLVILSYYFFHYLFLGYYIIQIYIYIYISVLNIRKLAVENNNTLCADYQAALNIENMTNTFGLCPRLPVIEIDVIRGFLYDIIAISPVILKMSFISLALSLIAIVLLQFFVVMIIYTIYILVVVFATGISSGLWYAVYTNSFTETKNITSMEVENELNDLVQPVQVQIAAIFTEINSESWFKLEKIGNFTLLGIALGATVITGSISVIVWCLFPRVKNVVKFFRCASKALSAMPLLLFQPAITSFFVVIIGIYSLSIGLILYTAGLFLKLVYISSKRVYISIKIFQYLIFFRLLLQIMPVGYLKSIYLKNTSITCTFFILESHSLPPRISCFWIFYNHISKSTTLHTNVDIHKVGDLFPIFQVILIGIFFRMKAVKNPVLRKILASFICILGCIESCLRYINYNVFTVISYSGLSFCSAAKIAVSRLLDNAVNVATVNTVGDSVLFLTKCIIATITTGISFISMQNLPSLFHPWFPLVIIFIISYQIANCFLSIYEMTVDTIMLCWAEEIASMRENPEAIQECRECMHDDCDESMHTLPYIGHSEPSQSLEDVSST</sequence>
<comment type="function">
    <text evidence="6">Choline transporter.</text>
</comment>
<dbReference type="PANTHER" id="PTHR12385:SF12">
    <property type="entry name" value="CHOLINE TRANSPORTER-LIKE PROTEIN"/>
    <property type="match status" value="1"/>
</dbReference>
<feature type="transmembrane region" description="Helical" evidence="6">
    <location>
        <begin position="318"/>
        <end position="342"/>
    </location>
</feature>
<keyword evidence="4 6" id="KW-1133">Transmembrane helix</keyword>
<proteinExistence type="inferred from homology"/>
<evidence type="ECO:0000256" key="2">
    <source>
        <dbReference type="ARBA" id="ARBA00007168"/>
    </source>
</evidence>
<evidence type="ECO:0000313" key="7">
    <source>
        <dbReference type="Proteomes" id="UP000095283"/>
    </source>
</evidence>
<dbReference type="WBParaSite" id="Hba_09594">
    <property type="protein sequence ID" value="Hba_09594"/>
    <property type="gene ID" value="Hba_09594"/>
</dbReference>
<dbReference type="Proteomes" id="UP000095283">
    <property type="component" value="Unplaced"/>
</dbReference>
<feature type="transmembrane region" description="Helical" evidence="6">
    <location>
        <begin position="259"/>
        <end position="283"/>
    </location>
</feature>
<feature type="transmembrane region" description="Helical" evidence="6">
    <location>
        <begin position="453"/>
        <end position="472"/>
    </location>
</feature>
<organism evidence="7 8">
    <name type="scientific">Heterorhabditis bacteriophora</name>
    <name type="common">Entomopathogenic nematode worm</name>
    <dbReference type="NCBI Taxonomy" id="37862"/>
    <lineage>
        <taxon>Eukaryota</taxon>
        <taxon>Metazoa</taxon>
        <taxon>Ecdysozoa</taxon>
        <taxon>Nematoda</taxon>
        <taxon>Chromadorea</taxon>
        <taxon>Rhabditida</taxon>
        <taxon>Rhabditina</taxon>
        <taxon>Rhabditomorpha</taxon>
        <taxon>Strongyloidea</taxon>
        <taxon>Heterorhabditidae</taxon>
        <taxon>Heterorhabditis</taxon>
    </lineage>
</organism>
<protein>
    <recommendedName>
        <fullName evidence="6">Choline transporter-like protein</fullName>
    </recommendedName>
</protein>
<evidence type="ECO:0000256" key="1">
    <source>
        <dbReference type="ARBA" id="ARBA00004141"/>
    </source>
</evidence>
<evidence type="ECO:0000256" key="3">
    <source>
        <dbReference type="ARBA" id="ARBA00022692"/>
    </source>
</evidence>
<keyword evidence="5 6" id="KW-0472">Membrane</keyword>
<dbReference type="GO" id="GO:0005886">
    <property type="term" value="C:plasma membrane"/>
    <property type="evidence" value="ECO:0007669"/>
    <property type="project" value="UniProtKB-SubCell"/>
</dbReference>